<evidence type="ECO:0000259" key="6">
    <source>
        <dbReference type="PROSITE" id="PS50921"/>
    </source>
</evidence>
<dbReference type="PROSITE" id="PS50921">
    <property type="entry name" value="ANTAR"/>
    <property type="match status" value="1"/>
</dbReference>
<sequence length="263" mass="28754">MPANDQPLFRPAVPPSAGRDGATGGHALAARLAMLAREFQGERTVEDTLRAIVHAAVDTVPGAWHAGITEIEGRRRVSTPAGTGEVVLRVDRAQYETREGPCLTSAYTERTVRLPDVHTEERWPRFIARARELGVGSMLSFQLYVARDNLGALNLYAREPHAFTGESERVGLLFASHAAVAIADARRLDQLSRALDVRDLIGQAKGILMERHRLTGAQAFELLVMASQRINVKLVDVARELVETGELSVTGQPERARAGRAPR</sequence>
<keyword evidence="1" id="KW-0808">Transferase</keyword>
<feature type="region of interest" description="Disordered" evidence="5">
    <location>
        <begin position="1"/>
        <end position="23"/>
    </location>
</feature>
<proteinExistence type="predicted"/>
<feature type="domain" description="ANTAR" evidence="6">
    <location>
        <begin position="181"/>
        <end position="242"/>
    </location>
</feature>
<dbReference type="PIRSF" id="PIRSF036625">
    <property type="entry name" value="GAF_ANTAR"/>
    <property type="match status" value="1"/>
</dbReference>
<dbReference type="InterPro" id="IPR011006">
    <property type="entry name" value="CheY-like_superfamily"/>
</dbReference>
<evidence type="ECO:0000256" key="1">
    <source>
        <dbReference type="ARBA" id="ARBA00022679"/>
    </source>
</evidence>
<dbReference type="Pfam" id="PF03861">
    <property type="entry name" value="ANTAR"/>
    <property type="match status" value="1"/>
</dbReference>
<evidence type="ECO:0000256" key="4">
    <source>
        <dbReference type="ARBA" id="ARBA00023163"/>
    </source>
</evidence>
<dbReference type="SUPFAM" id="SSF55781">
    <property type="entry name" value="GAF domain-like"/>
    <property type="match status" value="1"/>
</dbReference>
<dbReference type="InterPro" id="IPR029016">
    <property type="entry name" value="GAF-like_dom_sf"/>
</dbReference>
<protein>
    <submittedName>
        <fullName evidence="7">GAF domain-containing protein</fullName>
    </submittedName>
</protein>
<dbReference type="EMBL" id="LT607410">
    <property type="protein sequence ID" value="SCF44817.1"/>
    <property type="molecule type" value="Genomic_DNA"/>
</dbReference>
<name>A0A1C5AHX5_9ACTN</name>
<dbReference type="InterPro" id="IPR012074">
    <property type="entry name" value="GAF_ANTAR"/>
</dbReference>
<gene>
    <name evidence="7" type="ORF">GA0074696_6064</name>
</gene>
<dbReference type="InterPro" id="IPR005561">
    <property type="entry name" value="ANTAR"/>
</dbReference>
<dbReference type="Gene3D" id="3.30.450.40">
    <property type="match status" value="1"/>
</dbReference>
<keyword evidence="4" id="KW-0804">Transcription</keyword>
<accession>A0A1C5AHX5</accession>
<evidence type="ECO:0000256" key="3">
    <source>
        <dbReference type="ARBA" id="ARBA00023015"/>
    </source>
</evidence>
<dbReference type="InterPro" id="IPR003018">
    <property type="entry name" value="GAF"/>
</dbReference>
<keyword evidence="3" id="KW-0805">Transcription regulation</keyword>
<organism evidence="7 8">
    <name type="scientific">Micromonospora purpureochromogenes</name>
    <dbReference type="NCBI Taxonomy" id="47872"/>
    <lineage>
        <taxon>Bacteria</taxon>
        <taxon>Bacillati</taxon>
        <taxon>Actinomycetota</taxon>
        <taxon>Actinomycetes</taxon>
        <taxon>Micromonosporales</taxon>
        <taxon>Micromonosporaceae</taxon>
        <taxon>Micromonospora</taxon>
    </lineage>
</organism>
<dbReference type="Gene3D" id="1.10.10.10">
    <property type="entry name" value="Winged helix-like DNA-binding domain superfamily/Winged helix DNA-binding domain"/>
    <property type="match status" value="1"/>
</dbReference>
<reference evidence="7 8" key="1">
    <citation type="submission" date="2016-06" db="EMBL/GenBank/DDBJ databases">
        <authorList>
            <person name="Kjaerup R.B."/>
            <person name="Dalgaard T.S."/>
            <person name="Juul-Madsen H.R."/>
        </authorList>
    </citation>
    <scope>NUCLEOTIDE SEQUENCE [LARGE SCALE GENOMIC DNA]</scope>
    <source>
        <strain evidence="7 8">DSM 43821</strain>
    </source>
</reference>
<evidence type="ECO:0000256" key="5">
    <source>
        <dbReference type="SAM" id="MobiDB-lite"/>
    </source>
</evidence>
<dbReference type="InterPro" id="IPR036388">
    <property type="entry name" value="WH-like_DNA-bd_sf"/>
</dbReference>
<keyword evidence="2" id="KW-0418">Kinase</keyword>
<dbReference type="SMART" id="SM00065">
    <property type="entry name" value="GAF"/>
    <property type="match status" value="1"/>
</dbReference>
<dbReference type="Pfam" id="PF13185">
    <property type="entry name" value="GAF_2"/>
    <property type="match status" value="1"/>
</dbReference>
<dbReference type="Proteomes" id="UP000198228">
    <property type="component" value="Chromosome I"/>
</dbReference>
<evidence type="ECO:0000313" key="7">
    <source>
        <dbReference type="EMBL" id="SCF44817.1"/>
    </source>
</evidence>
<dbReference type="GO" id="GO:0003723">
    <property type="term" value="F:RNA binding"/>
    <property type="evidence" value="ECO:0007669"/>
    <property type="project" value="InterPro"/>
</dbReference>
<dbReference type="SMART" id="SM01012">
    <property type="entry name" value="ANTAR"/>
    <property type="match status" value="1"/>
</dbReference>
<dbReference type="GO" id="GO:0016301">
    <property type="term" value="F:kinase activity"/>
    <property type="evidence" value="ECO:0007669"/>
    <property type="project" value="UniProtKB-KW"/>
</dbReference>
<evidence type="ECO:0000256" key="2">
    <source>
        <dbReference type="ARBA" id="ARBA00022777"/>
    </source>
</evidence>
<dbReference type="AlphaFoldDB" id="A0A1C5AHX5"/>
<evidence type="ECO:0000313" key="8">
    <source>
        <dbReference type="Proteomes" id="UP000198228"/>
    </source>
</evidence>
<dbReference type="SUPFAM" id="SSF52172">
    <property type="entry name" value="CheY-like"/>
    <property type="match status" value="1"/>
</dbReference>